<evidence type="ECO:0000256" key="1">
    <source>
        <dbReference type="ARBA" id="ARBA00022737"/>
    </source>
</evidence>
<dbReference type="InterPro" id="IPR011990">
    <property type="entry name" value="TPR-like_helical_dom_sf"/>
</dbReference>
<dbReference type="STRING" id="56857.A0A200R6B2"/>
<protein>
    <submittedName>
        <fullName evidence="3">Pentatricopeptide repeat</fullName>
    </submittedName>
</protein>
<name>A0A200R6B2_MACCD</name>
<reference evidence="3 4" key="1">
    <citation type="journal article" date="2017" name="Mol. Plant">
        <title>The Genome of Medicinal Plant Macleaya cordata Provides New Insights into Benzylisoquinoline Alkaloids Metabolism.</title>
        <authorList>
            <person name="Liu X."/>
            <person name="Liu Y."/>
            <person name="Huang P."/>
            <person name="Ma Y."/>
            <person name="Qing Z."/>
            <person name="Tang Q."/>
            <person name="Cao H."/>
            <person name="Cheng P."/>
            <person name="Zheng Y."/>
            <person name="Yuan Z."/>
            <person name="Zhou Y."/>
            <person name="Liu J."/>
            <person name="Tang Z."/>
            <person name="Zhuo Y."/>
            <person name="Zhang Y."/>
            <person name="Yu L."/>
            <person name="Huang J."/>
            <person name="Yang P."/>
            <person name="Peng Q."/>
            <person name="Zhang J."/>
            <person name="Jiang W."/>
            <person name="Zhang Z."/>
            <person name="Lin K."/>
            <person name="Ro D.K."/>
            <person name="Chen X."/>
            <person name="Xiong X."/>
            <person name="Shang Y."/>
            <person name="Huang S."/>
            <person name="Zeng J."/>
        </authorList>
    </citation>
    <scope>NUCLEOTIDE SEQUENCE [LARGE SCALE GENOMIC DNA]</scope>
    <source>
        <strain evidence="4">cv. BLH2017</strain>
        <tissue evidence="3">Root</tissue>
    </source>
</reference>
<keyword evidence="4" id="KW-1185">Reference proteome</keyword>
<dbReference type="InterPro" id="IPR002885">
    <property type="entry name" value="PPR_rpt"/>
</dbReference>
<dbReference type="NCBIfam" id="TIGR00756">
    <property type="entry name" value="PPR"/>
    <property type="match status" value="4"/>
</dbReference>
<evidence type="ECO:0000313" key="4">
    <source>
        <dbReference type="Proteomes" id="UP000195402"/>
    </source>
</evidence>
<dbReference type="SUPFAM" id="SSF48452">
    <property type="entry name" value="TPR-like"/>
    <property type="match status" value="1"/>
</dbReference>
<evidence type="ECO:0000313" key="3">
    <source>
        <dbReference type="EMBL" id="OVA18223.1"/>
    </source>
</evidence>
<dbReference type="OrthoDB" id="768257at2759"/>
<dbReference type="Gene3D" id="1.25.40.10">
    <property type="entry name" value="Tetratricopeptide repeat domain"/>
    <property type="match status" value="2"/>
</dbReference>
<dbReference type="PROSITE" id="PS51375">
    <property type="entry name" value="PPR"/>
    <property type="match status" value="3"/>
</dbReference>
<dbReference type="PANTHER" id="PTHR47926">
    <property type="entry name" value="PENTATRICOPEPTIDE REPEAT-CONTAINING PROTEIN"/>
    <property type="match status" value="1"/>
</dbReference>
<dbReference type="FunFam" id="1.25.40.10:FF:000378">
    <property type="entry name" value="Pentatricopeptide repeat-containing protein mitochondrial"/>
    <property type="match status" value="1"/>
</dbReference>
<dbReference type="InterPro" id="IPR046960">
    <property type="entry name" value="PPR_At4g14850-like_plant"/>
</dbReference>
<accession>A0A200R6B2</accession>
<dbReference type="EMBL" id="MVGT01000437">
    <property type="protein sequence ID" value="OVA18223.1"/>
    <property type="molecule type" value="Genomic_DNA"/>
</dbReference>
<dbReference type="FunCoup" id="A0A200R6B2">
    <property type="interactions" value="282"/>
</dbReference>
<sequence length="527" mass="59594">MSSILFQLYNSAISRPFSAIHQLLPKSSPVSSNARKLTNKVEEERKALRILDLITPKTTITHVCKNHLRLIQACMQDLVEKTNPNQYPPQRANHNSISQNFRDIPKDVFDEIPNRDVSGSFLFFQMHKEGIKADKNALSGVLSNCGSLRAFDPGIQLHCLAIKTGFELYVYVGSSLINLYAKCGHLENAYKVFDEMPVRNVVSWTSIIAAFAQNWQVEKCLELYHQMRNLTLKPNEFTFTSLLSACTGMGSLGQGRTAHCQIIQMGFDSYTDISNALISMYSKCGNIKEAIFIFEKMQRRDLISWNSMIAGFAQHGHAEKAIDLLKKMEEQKVTPDSITFLGILSSCRHSGLVEFGRLCFNSMLQNGVEPDLDHYSCIVDLLGRAGLLEEAREFIEKMPISPNAVIWGSLLSSCRLHGNVWVGIHAAEKRILFEPDCAATHVQLAKLYASAGRWDQTARVRKLMKDKRLKTNPGYSWIEIKNEIYRFGVDDGSNERAYEIFDVVDSLVENMRRLGYVPKLHEEGINL</sequence>
<keyword evidence="1" id="KW-0677">Repeat</keyword>
<dbReference type="Pfam" id="PF20431">
    <property type="entry name" value="E_motif"/>
    <property type="match status" value="1"/>
</dbReference>
<gene>
    <name evidence="3" type="ORF">BVC80_1835g655</name>
</gene>
<evidence type="ECO:0000256" key="2">
    <source>
        <dbReference type="PROSITE-ProRule" id="PRU00708"/>
    </source>
</evidence>
<dbReference type="PANTHER" id="PTHR47926:SF438">
    <property type="entry name" value="PENTATRICOPEPTIDE REPEAT-CONTAINING PROTEIN"/>
    <property type="match status" value="1"/>
</dbReference>
<dbReference type="OMA" id="KCSFDAY"/>
<organism evidence="3 4">
    <name type="scientific">Macleaya cordata</name>
    <name type="common">Five-seeded plume-poppy</name>
    <name type="synonym">Bocconia cordata</name>
    <dbReference type="NCBI Taxonomy" id="56857"/>
    <lineage>
        <taxon>Eukaryota</taxon>
        <taxon>Viridiplantae</taxon>
        <taxon>Streptophyta</taxon>
        <taxon>Embryophyta</taxon>
        <taxon>Tracheophyta</taxon>
        <taxon>Spermatophyta</taxon>
        <taxon>Magnoliopsida</taxon>
        <taxon>Ranunculales</taxon>
        <taxon>Papaveraceae</taxon>
        <taxon>Papaveroideae</taxon>
        <taxon>Macleaya</taxon>
    </lineage>
</organism>
<dbReference type="GO" id="GO:0009451">
    <property type="term" value="P:RNA modification"/>
    <property type="evidence" value="ECO:0007669"/>
    <property type="project" value="InterPro"/>
</dbReference>
<dbReference type="InParanoid" id="A0A200R6B2"/>
<dbReference type="FunFam" id="1.25.40.10:FF:001139">
    <property type="entry name" value="Uncharacterized protein"/>
    <property type="match status" value="1"/>
</dbReference>
<feature type="repeat" description="PPR" evidence="2">
    <location>
        <begin position="336"/>
        <end position="370"/>
    </location>
</feature>
<dbReference type="Pfam" id="PF13041">
    <property type="entry name" value="PPR_2"/>
    <property type="match status" value="2"/>
</dbReference>
<dbReference type="Pfam" id="PF12854">
    <property type="entry name" value="PPR_1"/>
    <property type="match status" value="1"/>
</dbReference>
<dbReference type="AlphaFoldDB" id="A0A200R6B2"/>
<dbReference type="Proteomes" id="UP000195402">
    <property type="component" value="Unassembled WGS sequence"/>
</dbReference>
<feature type="repeat" description="PPR" evidence="2">
    <location>
        <begin position="301"/>
        <end position="335"/>
    </location>
</feature>
<comment type="caution">
    <text evidence="3">The sequence shown here is derived from an EMBL/GenBank/DDBJ whole genome shotgun (WGS) entry which is preliminary data.</text>
</comment>
<feature type="repeat" description="PPR" evidence="2">
    <location>
        <begin position="200"/>
        <end position="234"/>
    </location>
</feature>
<dbReference type="GO" id="GO:0003723">
    <property type="term" value="F:RNA binding"/>
    <property type="evidence" value="ECO:0007669"/>
    <property type="project" value="InterPro"/>
</dbReference>
<proteinExistence type="predicted"/>
<dbReference type="InterPro" id="IPR046848">
    <property type="entry name" value="E_motif"/>
</dbReference>